<feature type="compositionally biased region" description="Polar residues" evidence="2">
    <location>
        <begin position="530"/>
        <end position="546"/>
    </location>
</feature>
<feature type="region of interest" description="Disordered" evidence="2">
    <location>
        <begin position="685"/>
        <end position="713"/>
    </location>
</feature>
<evidence type="ECO:0000313" key="5">
    <source>
        <dbReference type="EMBL" id="KAA0197911.1"/>
    </source>
</evidence>
<protein>
    <submittedName>
        <fullName evidence="5">Uncharacterized protein</fullName>
    </submittedName>
</protein>
<evidence type="ECO:0000259" key="4">
    <source>
        <dbReference type="PROSITE" id="PS50238"/>
    </source>
</evidence>
<dbReference type="GO" id="GO:0016477">
    <property type="term" value="P:cell migration"/>
    <property type="evidence" value="ECO:0007669"/>
    <property type="project" value="TreeGrafter"/>
</dbReference>
<dbReference type="GO" id="GO:0005096">
    <property type="term" value="F:GTPase activator activity"/>
    <property type="evidence" value="ECO:0007669"/>
    <property type="project" value="UniProtKB-KW"/>
</dbReference>
<dbReference type="EMBL" id="JQDR03007928">
    <property type="protein sequence ID" value="KAA0197911.1"/>
    <property type="molecule type" value="Genomic_DNA"/>
</dbReference>
<feature type="compositionally biased region" description="Low complexity" evidence="2">
    <location>
        <begin position="490"/>
        <end position="499"/>
    </location>
</feature>
<feature type="domain" description="Rho-GAP" evidence="4">
    <location>
        <begin position="266"/>
        <end position="433"/>
    </location>
</feature>
<dbReference type="GO" id="GO:0007165">
    <property type="term" value="P:signal transduction"/>
    <property type="evidence" value="ECO:0007669"/>
    <property type="project" value="InterPro"/>
</dbReference>
<feature type="compositionally biased region" description="Polar residues" evidence="2">
    <location>
        <begin position="613"/>
        <end position="623"/>
    </location>
</feature>
<dbReference type="Gene3D" id="2.60.40.150">
    <property type="entry name" value="C2 domain"/>
    <property type="match status" value="1"/>
</dbReference>
<reference evidence="5" key="3">
    <citation type="submission" date="2019-06" db="EMBL/GenBank/DDBJ databases">
        <authorList>
            <person name="Poynton C."/>
            <person name="Hasenbein S."/>
            <person name="Benoit J.B."/>
            <person name="Sepulveda M.S."/>
            <person name="Poelchau M.F."/>
            <person name="Murali S.C."/>
            <person name="Chen S."/>
            <person name="Glastad K.M."/>
            <person name="Werren J.H."/>
            <person name="Vineis J.H."/>
            <person name="Bowen J.L."/>
            <person name="Friedrich M."/>
            <person name="Jones J."/>
            <person name="Robertson H.M."/>
            <person name="Feyereisen R."/>
            <person name="Mechler-Hickson A."/>
            <person name="Mathers N."/>
            <person name="Lee C.E."/>
            <person name="Colbourne J.K."/>
            <person name="Biales A."/>
            <person name="Johnston J.S."/>
            <person name="Wellborn G.A."/>
            <person name="Rosendale A.J."/>
            <person name="Cridge A.G."/>
            <person name="Munoz-Torres M.C."/>
            <person name="Bain P.A."/>
            <person name="Manny A.R."/>
            <person name="Major K.M."/>
            <person name="Lambert F.N."/>
            <person name="Vulpe C.D."/>
            <person name="Tuck P."/>
            <person name="Blalock B.J."/>
            <person name="Lin Y.-Y."/>
            <person name="Smith M.E."/>
            <person name="Ochoa-Acuna H."/>
            <person name="Chen M.-J.M."/>
            <person name="Childers C.P."/>
            <person name="Qu J."/>
            <person name="Dugan S."/>
            <person name="Lee S.L."/>
            <person name="Chao H."/>
            <person name="Dinh H."/>
            <person name="Han Y."/>
            <person name="Doddapaneni H."/>
            <person name="Worley K.C."/>
            <person name="Muzny D.M."/>
            <person name="Gibbs R.A."/>
            <person name="Richards S."/>
        </authorList>
    </citation>
    <scope>NUCLEOTIDE SEQUENCE</scope>
    <source>
        <strain evidence="5">HAZT.00-mixed</strain>
        <tissue evidence="5">Whole organism</tissue>
    </source>
</reference>
<feature type="compositionally biased region" description="Pro residues" evidence="2">
    <location>
        <begin position="456"/>
        <end position="466"/>
    </location>
</feature>
<gene>
    <name evidence="5" type="ORF">HAZT_HAZT006161</name>
</gene>
<keyword evidence="1" id="KW-0343">GTPase activation</keyword>
<feature type="compositionally biased region" description="Low complexity" evidence="2">
    <location>
        <begin position="516"/>
        <end position="529"/>
    </location>
</feature>
<evidence type="ECO:0000256" key="1">
    <source>
        <dbReference type="ARBA" id="ARBA00022468"/>
    </source>
</evidence>
<dbReference type="PROSITE" id="PS50238">
    <property type="entry name" value="RHOGAP"/>
    <property type="match status" value="1"/>
</dbReference>
<dbReference type="SMART" id="SM00239">
    <property type="entry name" value="C2"/>
    <property type="match status" value="1"/>
</dbReference>
<dbReference type="Proteomes" id="UP000711488">
    <property type="component" value="Unassembled WGS sequence"/>
</dbReference>
<proteinExistence type="predicted"/>
<dbReference type="GO" id="GO:0046578">
    <property type="term" value="P:regulation of Ras protein signal transduction"/>
    <property type="evidence" value="ECO:0007669"/>
    <property type="project" value="TreeGrafter"/>
</dbReference>
<dbReference type="GO" id="GO:0030030">
    <property type="term" value="P:cell projection organization"/>
    <property type="evidence" value="ECO:0007669"/>
    <property type="project" value="TreeGrafter"/>
</dbReference>
<dbReference type="PANTHER" id="PTHR46150:SF3">
    <property type="entry name" value="RHO GTPASE-ACTIVATING PROTEIN 100F"/>
    <property type="match status" value="1"/>
</dbReference>
<evidence type="ECO:0000256" key="2">
    <source>
        <dbReference type="SAM" id="MobiDB-lite"/>
    </source>
</evidence>
<dbReference type="InterPro" id="IPR000198">
    <property type="entry name" value="RhoGAP_dom"/>
</dbReference>
<feature type="compositionally biased region" description="Low complexity" evidence="2">
    <location>
        <begin position="625"/>
        <end position="647"/>
    </location>
</feature>
<feature type="region of interest" description="Disordered" evidence="2">
    <location>
        <begin position="729"/>
        <end position="755"/>
    </location>
</feature>
<reference evidence="5" key="2">
    <citation type="journal article" date="2018" name="Environ. Sci. Technol.">
        <title>The Toxicogenome of Hyalella azteca: A Model for Sediment Ecotoxicology and Evolutionary Toxicology.</title>
        <authorList>
            <person name="Poynton H.C."/>
            <person name="Hasenbein S."/>
            <person name="Benoit J.B."/>
            <person name="Sepulveda M.S."/>
            <person name="Poelchau M.F."/>
            <person name="Hughes D.S.T."/>
            <person name="Murali S.C."/>
            <person name="Chen S."/>
            <person name="Glastad K.M."/>
            <person name="Goodisman M.A.D."/>
            <person name="Werren J.H."/>
            <person name="Vineis J.H."/>
            <person name="Bowen J.L."/>
            <person name="Friedrich M."/>
            <person name="Jones J."/>
            <person name="Robertson H.M."/>
            <person name="Feyereisen R."/>
            <person name="Mechler-Hickson A."/>
            <person name="Mathers N."/>
            <person name="Lee C.E."/>
            <person name="Colbourne J.K."/>
            <person name="Biales A."/>
            <person name="Johnston J.S."/>
            <person name="Wellborn G.A."/>
            <person name="Rosendale A.J."/>
            <person name="Cridge A.G."/>
            <person name="Munoz-Torres M.C."/>
            <person name="Bain P.A."/>
            <person name="Manny A.R."/>
            <person name="Major K.M."/>
            <person name="Lambert F.N."/>
            <person name="Vulpe C.D."/>
            <person name="Tuck P."/>
            <person name="Blalock B.J."/>
            <person name="Lin Y.Y."/>
            <person name="Smith M.E."/>
            <person name="Ochoa-Acuna H."/>
            <person name="Chen M.M."/>
            <person name="Childers C.P."/>
            <person name="Qu J."/>
            <person name="Dugan S."/>
            <person name="Lee S.L."/>
            <person name="Chao H."/>
            <person name="Dinh H."/>
            <person name="Han Y."/>
            <person name="Doddapaneni H."/>
            <person name="Worley K.C."/>
            <person name="Muzny D.M."/>
            <person name="Gibbs R.A."/>
            <person name="Richards S."/>
        </authorList>
    </citation>
    <scope>NUCLEOTIDE SEQUENCE</scope>
    <source>
        <strain evidence="5">HAZT.00-mixed</strain>
        <tissue evidence="5">Whole organism</tissue>
    </source>
</reference>
<dbReference type="InterPro" id="IPR057459">
    <property type="entry name" value="SYDE1/2_C2"/>
</dbReference>
<feature type="compositionally biased region" description="Gly residues" evidence="2">
    <location>
        <begin position="549"/>
        <end position="569"/>
    </location>
</feature>
<organism evidence="5">
    <name type="scientific">Hyalella azteca</name>
    <name type="common">Amphipod</name>
    <dbReference type="NCBI Taxonomy" id="294128"/>
    <lineage>
        <taxon>Eukaryota</taxon>
        <taxon>Metazoa</taxon>
        <taxon>Ecdysozoa</taxon>
        <taxon>Arthropoda</taxon>
        <taxon>Crustacea</taxon>
        <taxon>Multicrustacea</taxon>
        <taxon>Malacostraca</taxon>
        <taxon>Eumalacostraca</taxon>
        <taxon>Peracarida</taxon>
        <taxon>Amphipoda</taxon>
        <taxon>Senticaudata</taxon>
        <taxon>Talitrida</taxon>
        <taxon>Talitroidea</taxon>
        <taxon>Hyalellidae</taxon>
        <taxon>Hyalella</taxon>
    </lineage>
</organism>
<sequence length="783" mass="82479">MDLPYYARRLHLGAGGRTSAVSARQDPALLQKAVALNTGSLERGSAMGAGVRRLRSSLLEEARTAGAAGAPHPSPNKGLPALSLLDINPAVLSCQEYSLQMFMFLFNFVFAEFLKYKVGVGSIGGVTEGVSGILWVHLLAGRGLKAAGRAEFRDLYCVLECDRVHKARTVVRTGDHNFDWDETFDLDLINNKELDFLIYSWDPQFRHKLCYKGSVHLVSLLKEAPLHQLALKVEPRGTLYLKLSYTPPVTAFIRSPKLRKSAVFGVDLDTVSQRESGGSAVPLVIARCVAEVERRGLDIIGLYRLCGSATKKRLLRDAFERNPRLVDLSADNVPDINVITGILKDYLRELPEPLFTKCLYQMLVDALTITLFLLMDHLRLVSSQSERNKMTTQNLAICFGPVLMLQSEPETIMDFHQPISILKFLLDLWPSKSDSSGSGSSECSECWLAPQAATPASPPQQPAPAPPHDRCLPNIIPRGVAPNTGGGSGSSTPLSPQGSESDSSPNPPVSIRAKLPSQQQHQQPPRSSPGTSQFNAINDGSKNVVSGRQNGGGALSGGGGVAESGGRPGFGRVNFGGNSDGTGGTCDKNSSGGGGIVGGVPLPGMVSQALGHRTSSVTPSGPDSSGGNTSGSITSTPTSSITSPPSTMSANLPGESFSQSGGSFDTDSFLRGTYSRVNMAADHFLGDGSAAGGYNRDGPSLPNEGGATAVPESSTAAVTENLVAIPPNSSMSSASGGPFAAPVSSSGGPFGSLGLHQVTNISTNPFLNGRHLLTGDEDEDSLR</sequence>
<name>A0A6A0H333_HYAAZ</name>
<dbReference type="AlphaFoldDB" id="A0A6A0H333"/>
<dbReference type="Pfam" id="PF25336">
    <property type="entry name" value="C2_SYDE"/>
    <property type="match status" value="1"/>
</dbReference>
<reference evidence="5" key="1">
    <citation type="submission" date="2014-08" db="EMBL/GenBank/DDBJ databases">
        <authorList>
            <person name="Murali S."/>
            <person name="Richards S."/>
            <person name="Bandaranaike D."/>
            <person name="Bellair M."/>
            <person name="Blankenburg K."/>
            <person name="Chao H."/>
            <person name="Dinh H."/>
            <person name="Doddapaneni H."/>
            <person name="Dugan-Rocha S."/>
            <person name="Elkadiri S."/>
            <person name="Gnanaolivu R."/>
            <person name="Hughes D."/>
            <person name="Lee S."/>
            <person name="Li M."/>
            <person name="Ming W."/>
            <person name="Munidasa M."/>
            <person name="Muniz J."/>
            <person name="Nguyen L."/>
            <person name="Osuji N."/>
            <person name="Pu L.-L."/>
            <person name="Puazo M."/>
            <person name="Skinner E."/>
            <person name="Qu C."/>
            <person name="Quiroz J."/>
            <person name="Raj R."/>
            <person name="Weissenberger G."/>
            <person name="Xin Y."/>
            <person name="Zou X."/>
            <person name="Han Y."/>
            <person name="Worley K."/>
            <person name="Muzny D."/>
            <person name="Gibbs R."/>
        </authorList>
    </citation>
    <scope>NUCLEOTIDE SEQUENCE</scope>
    <source>
        <strain evidence="5">HAZT.00-mixed</strain>
        <tissue evidence="5">Whole organism</tissue>
    </source>
</reference>
<dbReference type="PROSITE" id="PS50004">
    <property type="entry name" value="C2"/>
    <property type="match status" value="1"/>
</dbReference>
<feature type="compositionally biased region" description="Low complexity" evidence="2">
    <location>
        <begin position="744"/>
        <end position="755"/>
    </location>
</feature>
<evidence type="ECO:0000259" key="3">
    <source>
        <dbReference type="PROSITE" id="PS50004"/>
    </source>
</evidence>
<feature type="region of interest" description="Disordered" evidence="2">
    <location>
        <begin position="451"/>
        <end position="665"/>
    </location>
</feature>
<dbReference type="GO" id="GO:0097060">
    <property type="term" value="C:synaptic membrane"/>
    <property type="evidence" value="ECO:0007669"/>
    <property type="project" value="TreeGrafter"/>
</dbReference>
<dbReference type="InterPro" id="IPR035892">
    <property type="entry name" value="C2_domain_sf"/>
</dbReference>
<feature type="compositionally biased region" description="Polar residues" evidence="2">
    <location>
        <begin position="656"/>
        <end position="665"/>
    </location>
</feature>
<dbReference type="InterPro" id="IPR008936">
    <property type="entry name" value="Rho_GTPase_activation_prot"/>
</dbReference>
<accession>A0A6A0H333</accession>
<dbReference type="Pfam" id="PF00620">
    <property type="entry name" value="RhoGAP"/>
    <property type="match status" value="2"/>
</dbReference>
<dbReference type="Gene3D" id="1.10.555.10">
    <property type="entry name" value="Rho GTPase activation protein"/>
    <property type="match status" value="1"/>
</dbReference>
<dbReference type="OrthoDB" id="79452at2759"/>
<feature type="domain" description="C2" evidence="3">
    <location>
        <begin position="119"/>
        <end position="230"/>
    </location>
</feature>
<dbReference type="InterPro" id="IPR000008">
    <property type="entry name" value="C2_dom"/>
</dbReference>
<dbReference type="SUPFAM" id="SSF49562">
    <property type="entry name" value="C2 domain (Calcium/lipid-binding domain, CaLB)"/>
    <property type="match status" value="1"/>
</dbReference>
<comment type="caution">
    <text evidence="5">The sequence shown here is derived from an EMBL/GenBank/DDBJ whole genome shotgun (WGS) entry which is preliminary data.</text>
</comment>
<dbReference type="SUPFAM" id="SSF48350">
    <property type="entry name" value="GTPase activation domain, GAP"/>
    <property type="match status" value="1"/>
</dbReference>
<dbReference type="CDD" id="cd00030">
    <property type="entry name" value="C2"/>
    <property type="match status" value="1"/>
</dbReference>
<dbReference type="InterPro" id="IPR052118">
    <property type="entry name" value="Rho-GAP_regulator"/>
</dbReference>
<dbReference type="PANTHER" id="PTHR46150">
    <property type="entry name" value="RHO GTPASE-ACTIVATING PROTEIN 100F"/>
    <property type="match status" value="1"/>
</dbReference>
<dbReference type="SMART" id="SM00324">
    <property type="entry name" value="RhoGAP"/>
    <property type="match status" value="1"/>
</dbReference>